<dbReference type="AlphaFoldDB" id="B8E2C1"/>
<dbReference type="Proteomes" id="UP000007719">
    <property type="component" value="Chromosome"/>
</dbReference>
<dbReference type="InterPro" id="IPR041715">
    <property type="entry name" value="HisRS-like_core"/>
</dbReference>
<gene>
    <name evidence="5" type="ordered locus">Dtur_1119</name>
</gene>
<feature type="binding site" evidence="3">
    <location>
        <begin position="52"/>
        <end position="54"/>
    </location>
    <ligand>
        <name>L-histidine</name>
        <dbReference type="ChEBI" id="CHEBI:57595"/>
    </ligand>
</feature>
<evidence type="ECO:0000313" key="5">
    <source>
        <dbReference type="EMBL" id="ACK42398.1"/>
    </source>
</evidence>
<feature type="domain" description="Aminoacyl-transfer RNA synthetases class-II family profile" evidence="4">
    <location>
        <begin position="1"/>
        <end position="295"/>
    </location>
</feature>
<dbReference type="EMBL" id="CP001251">
    <property type="protein sequence ID" value="ACK42398.1"/>
    <property type="molecule type" value="Genomic_DNA"/>
</dbReference>
<sequence length="327" mass="39279">MKRESLEKIIRRRLELWGYNEIRIPILYEDIWGKENLIYFEKNGKFLALRPEITREILKSIRYDKIPKRMFYMGPIFKLNGREVEENYQIGWELIYKPSLWRDVEVLLIIKEVFEDIGVDDYIIELGNTKIWDFILRFIKDEEKVKSLREFLVKRDYVSFLDKSDLSNSELKSEILNLFYYDSCDEDCVFLNSSLRDEINFLNSFKKLLVKLGFKEDKLIVNPALMRPYEYYDGIIFEVYLKNSKTSLGGGGSYIERNKYNELLYGFGFAFVEEKLLELVNGTFLEENIRYFVYPEEQFIRIYEDMRKEREKGIISVFIPKDEGVLE</sequence>
<evidence type="ECO:0000256" key="2">
    <source>
        <dbReference type="ARBA" id="ARBA00017399"/>
    </source>
</evidence>
<dbReference type="GO" id="GO:0005829">
    <property type="term" value="C:cytosol"/>
    <property type="evidence" value="ECO:0000318"/>
    <property type="project" value="GO_Central"/>
</dbReference>
<evidence type="ECO:0000256" key="3">
    <source>
        <dbReference type="PIRSR" id="PIRSR001549-1"/>
    </source>
</evidence>
<keyword evidence="6" id="KW-1185">Reference proteome</keyword>
<evidence type="ECO:0000259" key="4">
    <source>
        <dbReference type="PROSITE" id="PS50862"/>
    </source>
</evidence>
<dbReference type="GO" id="GO:0004821">
    <property type="term" value="F:histidine-tRNA ligase activity"/>
    <property type="evidence" value="ECO:0000318"/>
    <property type="project" value="GO_Central"/>
</dbReference>
<evidence type="ECO:0000313" key="6">
    <source>
        <dbReference type="Proteomes" id="UP000007719"/>
    </source>
</evidence>
<dbReference type="FunFam" id="3.30.930.10:FF:000240">
    <property type="entry name" value="ATP phosphoribosyltransferase, predicted regulatory subunit"/>
    <property type="match status" value="1"/>
</dbReference>
<dbReference type="InParanoid" id="B8E2C1"/>
<dbReference type="InterPro" id="IPR004516">
    <property type="entry name" value="HisRS/HisZ"/>
</dbReference>
<reference evidence="6" key="1">
    <citation type="journal article" date="2016" name="Front. Microbiol.">
        <title>The complete genome sequence of hyperthermophile Dictyoglomus turgidum DSM 6724 reveals a specialized carbohydrate fermentor.</title>
        <authorList>
            <person name="Brumm P.J."/>
            <person name="Gowda K."/>
            <person name="Robb F.T."/>
            <person name="Mead D.A."/>
        </authorList>
    </citation>
    <scope>NUCLEOTIDE SEQUENCE [LARGE SCALE GENOMIC DNA]</scope>
    <source>
        <strain evidence="6">DSM 6724 / Z-1310</strain>
    </source>
</reference>
<dbReference type="RefSeq" id="WP_012583481.1">
    <property type="nucleotide sequence ID" value="NC_011661.1"/>
</dbReference>
<dbReference type="STRING" id="515635.Dtur_1119"/>
<name>B8E2C1_DICTD</name>
<keyword evidence="5" id="KW-0436">Ligase</keyword>
<proteinExistence type="predicted"/>
<dbReference type="PIRSF" id="PIRSF001549">
    <property type="entry name" value="His-tRNA_synth"/>
    <property type="match status" value="1"/>
</dbReference>
<comment type="subunit">
    <text evidence="1">Homodimer.</text>
</comment>
<dbReference type="InterPro" id="IPR045864">
    <property type="entry name" value="aa-tRNA-synth_II/BPL/LPL"/>
</dbReference>
<dbReference type="OrthoDB" id="9800814at2"/>
<dbReference type="PANTHER" id="PTHR43707:SF1">
    <property type="entry name" value="HISTIDINE--TRNA LIGASE, MITOCHONDRIAL-RELATED"/>
    <property type="match status" value="1"/>
</dbReference>
<dbReference type="HOGENOM" id="CLU_873552_0_0_0"/>
<protein>
    <recommendedName>
        <fullName evidence="2">Histidine--tRNA ligase</fullName>
    </recommendedName>
</protein>
<dbReference type="InterPro" id="IPR006195">
    <property type="entry name" value="aa-tRNA-synth_II"/>
</dbReference>
<dbReference type="EnsemblBacteria" id="ACK42398">
    <property type="protein sequence ID" value="ACK42398"/>
    <property type="gene ID" value="Dtur_1119"/>
</dbReference>
<dbReference type="SUPFAM" id="SSF55681">
    <property type="entry name" value="Class II aaRS and biotin synthetases"/>
    <property type="match status" value="1"/>
</dbReference>
<dbReference type="Gene3D" id="3.30.930.10">
    <property type="entry name" value="Bira Bifunctional Protein, Domain 2"/>
    <property type="match status" value="1"/>
</dbReference>
<dbReference type="KEGG" id="dtu:Dtur_1119"/>
<feature type="binding site" evidence="3">
    <location>
        <position position="227"/>
    </location>
    <ligand>
        <name>L-histidine</name>
        <dbReference type="ChEBI" id="CHEBI:57595"/>
    </ligand>
</feature>
<feature type="binding site" evidence="3">
    <location>
        <position position="89"/>
    </location>
    <ligand>
        <name>L-histidine</name>
        <dbReference type="ChEBI" id="CHEBI:57595"/>
    </ligand>
</feature>
<feature type="binding site" evidence="3">
    <location>
        <begin position="231"/>
        <end position="232"/>
    </location>
    <ligand>
        <name>L-histidine</name>
        <dbReference type="ChEBI" id="CHEBI:57595"/>
    </ligand>
</feature>
<keyword evidence="5" id="KW-0030">Aminoacyl-tRNA synthetase</keyword>
<dbReference type="GO" id="GO:0006427">
    <property type="term" value="P:histidyl-tRNA aminoacylation"/>
    <property type="evidence" value="ECO:0000318"/>
    <property type="project" value="GO_Central"/>
</dbReference>
<dbReference type="PROSITE" id="PS50862">
    <property type="entry name" value="AA_TRNA_LIGASE_II"/>
    <property type="match status" value="1"/>
</dbReference>
<dbReference type="Pfam" id="PF13393">
    <property type="entry name" value="tRNA-synt_His"/>
    <property type="match status" value="1"/>
</dbReference>
<dbReference type="PANTHER" id="PTHR43707">
    <property type="entry name" value="HISTIDYL-TRNA SYNTHETASE"/>
    <property type="match status" value="1"/>
</dbReference>
<feature type="binding site" evidence="3">
    <location>
        <position position="93"/>
    </location>
    <ligand>
        <name>L-histidine</name>
        <dbReference type="ChEBI" id="CHEBI:57595"/>
    </ligand>
</feature>
<evidence type="ECO:0000256" key="1">
    <source>
        <dbReference type="ARBA" id="ARBA00011738"/>
    </source>
</evidence>
<accession>B8E2C1</accession>
<dbReference type="eggNOG" id="COG0124">
    <property type="taxonomic scope" value="Bacteria"/>
</dbReference>
<organism evidence="5 6">
    <name type="scientific">Dictyoglomus turgidum (strain DSM 6724 / Z-1310)</name>
    <dbReference type="NCBI Taxonomy" id="515635"/>
    <lineage>
        <taxon>Bacteria</taxon>
        <taxon>Pseudomonadati</taxon>
        <taxon>Dictyoglomota</taxon>
        <taxon>Dictyoglomia</taxon>
        <taxon>Dictyoglomales</taxon>
        <taxon>Dictyoglomaceae</taxon>
        <taxon>Dictyoglomus</taxon>
    </lineage>
</organism>